<keyword evidence="4 6" id="KW-1133">Transmembrane helix</keyword>
<dbReference type="InterPro" id="IPR035906">
    <property type="entry name" value="MetI-like_sf"/>
</dbReference>
<reference evidence="8 9" key="1">
    <citation type="journal article" date="2013" name="ISME J.">
        <title>A metabolic model for members of the genus Tetrasphaera involved in enhanced biological phosphorus removal.</title>
        <authorList>
            <person name="Kristiansen R."/>
            <person name="Nguyen H.T.T."/>
            <person name="Saunders A.M."/>
            <person name="Nielsen J.L."/>
            <person name="Wimmer R."/>
            <person name="Le V.Q."/>
            <person name="McIlroy S.J."/>
            <person name="Petrovski S."/>
            <person name="Seviour R.J."/>
            <person name="Calteau A."/>
            <person name="Nielsen K.L."/>
            <person name="Nielsen P.H."/>
        </authorList>
    </citation>
    <scope>NUCLEOTIDE SEQUENCE [LARGE SCALE GENOMIC DNA]</scope>
    <source>
        <strain evidence="8 9">Ben 74</strain>
    </source>
</reference>
<dbReference type="GO" id="GO:0006865">
    <property type="term" value="P:amino acid transport"/>
    <property type="evidence" value="ECO:0007669"/>
    <property type="project" value="UniProtKB-KW"/>
</dbReference>
<proteinExistence type="inferred from homology"/>
<dbReference type="GO" id="GO:0005886">
    <property type="term" value="C:plasma membrane"/>
    <property type="evidence" value="ECO:0007669"/>
    <property type="project" value="UniProtKB-SubCell"/>
</dbReference>
<dbReference type="Gene3D" id="1.10.3720.10">
    <property type="entry name" value="MetI-like"/>
    <property type="match status" value="1"/>
</dbReference>
<evidence type="ECO:0000259" key="7">
    <source>
        <dbReference type="PROSITE" id="PS50928"/>
    </source>
</evidence>
<dbReference type="Proteomes" id="UP000035720">
    <property type="component" value="Unassembled WGS sequence"/>
</dbReference>
<feature type="transmembrane region" description="Helical" evidence="6">
    <location>
        <begin position="116"/>
        <end position="136"/>
    </location>
</feature>
<dbReference type="STRING" id="1193518.BN13_70035"/>
<evidence type="ECO:0000256" key="4">
    <source>
        <dbReference type="ARBA" id="ARBA00022989"/>
    </source>
</evidence>
<comment type="subcellular location">
    <subcellularLocation>
        <location evidence="6">Cell membrane</location>
        <topology evidence="6">Multi-pass membrane protein</topology>
    </subcellularLocation>
    <subcellularLocation>
        <location evidence="1">Membrane</location>
        <topology evidence="1">Multi-pass membrane protein</topology>
    </subcellularLocation>
</comment>
<evidence type="ECO:0000256" key="1">
    <source>
        <dbReference type="ARBA" id="ARBA00004141"/>
    </source>
</evidence>
<dbReference type="SUPFAM" id="SSF161098">
    <property type="entry name" value="MetI-like"/>
    <property type="match status" value="1"/>
</dbReference>
<dbReference type="Pfam" id="PF00528">
    <property type="entry name" value="BPD_transp_1"/>
    <property type="match status" value="1"/>
</dbReference>
<dbReference type="InterPro" id="IPR000515">
    <property type="entry name" value="MetI-like"/>
</dbReference>
<accession>A0A077MAR1</accession>
<feature type="transmembrane region" description="Helical" evidence="6">
    <location>
        <begin position="257"/>
        <end position="278"/>
    </location>
</feature>
<organism evidence="8 9">
    <name type="scientific">Nostocoides jenkinsii Ben 74</name>
    <dbReference type="NCBI Taxonomy" id="1193518"/>
    <lineage>
        <taxon>Bacteria</taxon>
        <taxon>Bacillati</taxon>
        <taxon>Actinomycetota</taxon>
        <taxon>Actinomycetes</taxon>
        <taxon>Micrococcales</taxon>
        <taxon>Intrasporangiaceae</taxon>
        <taxon>Nostocoides</taxon>
    </lineage>
</organism>
<gene>
    <name evidence="8" type="ORF">BN13_70035</name>
</gene>
<dbReference type="PANTHER" id="PTHR30614:SF0">
    <property type="entry name" value="L-CYSTINE TRANSPORT SYSTEM PERMEASE PROTEIN TCYL"/>
    <property type="match status" value="1"/>
</dbReference>
<protein>
    <submittedName>
        <fullName evidence="8">Polar amino acid ABC transporter, inner membrane subunit</fullName>
    </submittedName>
</protein>
<keyword evidence="2 6" id="KW-0812">Transmembrane</keyword>
<evidence type="ECO:0000313" key="9">
    <source>
        <dbReference type="Proteomes" id="UP000035720"/>
    </source>
</evidence>
<evidence type="ECO:0000313" key="8">
    <source>
        <dbReference type="EMBL" id="CCI54411.1"/>
    </source>
</evidence>
<sequence length="313" mass="34789">MTANTMTTNTVDRPGEINARPVRHPGRWVAVAVIAVIAAMMVNSFITNEKWDWNYTFQIMQQKPVINGLWQGTILGTVIAMAIGIVLGVMLAIMRMSDNPVLRGVAFVYTWFFRSIPRYVLLGLFAVGVGYLYNYFDIGIPFTDIHFFRLNFQDYSSTVWVGGLALGLSEGAYMAEIARAGILSVDKGQSEAAQALGMSPGQTMRRVVLPQAMRVIVPPTGNETIAMVKDTSLFIGASIIGELFYQATLFGSRSFKIMSGFMAATLWYLIVCSILMVGQSYLERHFGRGFGVQAPTRRQRHGHPFIGHDRHDK</sequence>
<dbReference type="EMBL" id="CAJC01000183">
    <property type="protein sequence ID" value="CCI54411.1"/>
    <property type="molecule type" value="Genomic_DNA"/>
</dbReference>
<evidence type="ECO:0000256" key="6">
    <source>
        <dbReference type="RuleBase" id="RU363032"/>
    </source>
</evidence>
<dbReference type="AlphaFoldDB" id="A0A077MAR1"/>
<comment type="similarity">
    <text evidence="6">Belongs to the binding-protein-dependent transport system permease family.</text>
</comment>
<feature type="domain" description="ABC transmembrane type-1" evidence="7">
    <location>
        <begin position="70"/>
        <end position="279"/>
    </location>
</feature>
<keyword evidence="3" id="KW-0029">Amino-acid transport</keyword>
<evidence type="ECO:0000256" key="3">
    <source>
        <dbReference type="ARBA" id="ARBA00022970"/>
    </source>
</evidence>
<dbReference type="GO" id="GO:0055085">
    <property type="term" value="P:transmembrane transport"/>
    <property type="evidence" value="ECO:0007669"/>
    <property type="project" value="InterPro"/>
</dbReference>
<feature type="transmembrane region" description="Helical" evidence="6">
    <location>
        <begin position="233"/>
        <end position="251"/>
    </location>
</feature>
<name>A0A077MAR1_9MICO</name>
<feature type="transmembrane region" description="Helical" evidence="6">
    <location>
        <begin position="68"/>
        <end position="96"/>
    </location>
</feature>
<dbReference type="RefSeq" id="WP_048544060.1">
    <property type="nucleotide sequence ID" value="NZ_HF571038.1"/>
</dbReference>
<keyword evidence="6" id="KW-0813">Transport</keyword>
<evidence type="ECO:0000256" key="2">
    <source>
        <dbReference type="ARBA" id="ARBA00022692"/>
    </source>
</evidence>
<comment type="caution">
    <text evidence="8">The sequence shown here is derived from an EMBL/GenBank/DDBJ whole genome shotgun (WGS) entry which is preliminary data.</text>
</comment>
<evidence type="ECO:0000256" key="5">
    <source>
        <dbReference type="ARBA" id="ARBA00023136"/>
    </source>
</evidence>
<dbReference type="CDD" id="cd06261">
    <property type="entry name" value="TM_PBP2"/>
    <property type="match status" value="1"/>
</dbReference>
<keyword evidence="5 6" id="KW-0472">Membrane</keyword>
<dbReference type="PROSITE" id="PS50928">
    <property type="entry name" value="ABC_TM1"/>
    <property type="match status" value="1"/>
</dbReference>
<dbReference type="InterPro" id="IPR043429">
    <property type="entry name" value="ArtM/GltK/GlnP/TcyL/YhdX-like"/>
</dbReference>
<keyword evidence="9" id="KW-1185">Reference proteome</keyword>
<feature type="transmembrane region" description="Helical" evidence="6">
    <location>
        <begin position="28"/>
        <end position="47"/>
    </location>
</feature>
<dbReference type="PANTHER" id="PTHR30614">
    <property type="entry name" value="MEMBRANE COMPONENT OF AMINO ACID ABC TRANSPORTER"/>
    <property type="match status" value="1"/>
</dbReference>